<gene>
    <name evidence="3" type="ORF">SAMN05421879_103163</name>
</gene>
<dbReference type="Gene3D" id="3.40.50.300">
    <property type="entry name" value="P-loop containing nucleotide triphosphate hydrolases"/>
    <property type="match status" value="1"/>
</dbReference>
<feature type="compositionally biased region" description="Basic and acidic residues" evidence="1">
    <location>
        <begin position="820"/>
        <end position="829"/>
    </location>
</feature>
<dbReference type="InterPro" id="IPR001054">
    <property type="entry name" value="A/G_cyclase"/>
</dbReference>
<dbReference type="RefSeq" id="WP_097187508.1">
    <property type="nucleotide sequence ID" value="NZ_OBQK01000003.1"/>
</dbReference>
<dbReference type="EMBL" id="OBQK01000003">
    <property type="protein sequence ID" value="SOC54479.1"/>
    <property type="molecule type" value="Genomic_DNA"/>
</dbReference>
<dbReference type="SUPFAM" id="SSF52540">
    <property type="entry name" value="P-loop containing nucleoside triphosphate hydrolases"/>
    <property type="match status" value="1"/>
</dbReference>
<dbReference type="PANTHER" id="PTHR47691:SF3">
    <property type="entry name" value="HTH-TYPE TRANSCRIPTIONAL REGULATOR RV0890C-RELATED"/>
    <property type="match status" value="1"/>
</dbReference>
<dbReference type="SUPFAM" id="SSF55073">
    <property type="entry name" value="Nucleotide cyclase"/>
    <property type="match status" value="1"/>
</dbReference>
<dbReference type="InterPro" id="IPR029787">
    <property type="entry name" value="Nucleotide_cyclase"/>
</dbReference>
<dbReference type="InterPro" id="IPR011990">
    <property type="entry name" value="TPR-like_helical_dom_sf"/>
</dbReference>
<protein>
    <submittedName>
        <fullName evidence="3">Predicted ATPase</fullName>
    </submittedName>
</protein>
<evidence type="ECO:0000313" key="4">
    <source>
        <dbReference type="Proteomes" id="UP000219688"/>
    </source>
</evidence>
<dbReference type="PROSITE" id="PS50125">
    <property type="entry name" value="GUANYLATE_CYCLASE_2"/>
    <property type="match status" value="1"/>
</dbReference>
<sequence>MPEPSPVPTGPSRDPAPEPLPDGTLTLLFSDIEGSTVLLDRLGLAYRDVLSRHREIVRAAVAAGHGREMGTEGDSFFVVFRTAEDAVTAAARVQRELAATPWPEGVAVRVRMGVHTGAPQAHEGSYVGMDVHLAARVAATAVGGQVLLTEATRALLPPDLTNALADAGQHRLKDIPAPVRLHQLVGPGAPPLPVRSLGSPADLPAAHGPLVGRDAEVSQALDLLSPGRVVTVLGPGGVGKSRLALEVLRRRTGPPDGVWFVPLARLRTEEEVWRSLAGAAAVPDGAASRGQVLAGLATRSLLLALDNLEHLDEGVDAVRSVLDEAPGVEVIVTSRTSLRLGREQVLPLAPLQPDEAVQLYVLQAQRQRPGFRPGPDDLAAIRDICERVDHLPLAVELVAARSRLLGPRAVLSRLEDALDVTGRTVDRSPRQLTLRSTLDWSWRLLSPAAARAMARLSVFRGPFDVEAAAEVLDETVDGTVDLLLDLADASLVHADERSSGDPRFRVLGVVGRYARERLEEDPAEVEDARDRHTGVVAAVVGRECPRLRGTHHIAALDALEEQRDDIVAALDRSLRPGSPRLTAGLEMCRLLSWYWHNVHQEDGRRWLRRASEVAGETDDPAALAAWHGLGILLDQQGEHDRAADILRRCLDAAVARGDTTAQGRESNSLGLVELHRGDTDRARELFTTASRLAAADGDAERMSTSLTNLALLELEAGEVGSARERLAQVLEIDLRLGDVWGIAVDRLNLAQASLVAGDLDAAWEGLIGHGPEMLALGDSELDAELLEQLALLAVRRGRPEVVPALIGTADSVRAAADVPRPPRSEHDLRSGTASARAEVPAQDWRAASEEGRARTAQQAWEHARSALEDVTSLR</sequence>
<evidence type="ECO:0000256" key="1">
    <source>
        <dbReference type="SAM" id="MobiDB-lite"/>
    </source>
</evidence>
<dbReference type="InterPro" id="IPR027417">
    <property type="entry name" value="P-loop_NTPase"/>
</dbReference>
<evidence type="ECO:0000313" key="3">
    <source>
        <dbReference type="EMBL" id="SOC54479.1"/>
    </source>
</evidence>
<dbReference type="GO" id="GO:0035556">
    <property type="term" value="P:intracellular signal transduction"/>
    <property type="evidence" value="ECO:0007669"/>
    <property type="project" value="InterPro"/>
</dbReference>
<keyword evidence="4" id="KW-1185">Reference proteome</keyword>
<dbReference type="Pfam" id="PF13424">
    <property type="entry name" value="TPR_12"/>
    <property type="match status" value="1"/>
</dbReference>
<dbReference type="Gene3D" id="3.30.70.1230">
    <property type="entry name" value="Nucleotide cyclase"/>
    <property type="match status" value="1"/>
</dbReference>
<organism evidence="3 4">
    <name type="scientific">Ornithinimicrobium cerasi</name>
    <dbReference type="NCBI Taxonomy" id="2248773"/>
    <lineage>
        <taxon>Bacteria</taxon>
        <taxon>Bacillati</taxon>
        <taxon>Actinomycetota</taxon>
        <taxon>Actinomycetes</taxon>
        <taxon>Micrococcales</taxon>
        <taxon>Ornithinimicrobiaceae</taxon>
        <taxon>Ornithinimicrobium</taxon>
    </lineage>
</organism>
<dbReference type="AlphaFoldDB" id="A0A285VK83"/>
<feature type="region of interest" description="Disordered" evidence="1">
    <location>
        <begin position="1"/>
        <end position="21"/>
    </location>
</feature>
<evidence type="ECO:0000259" key="2">
    <source>
        <dbReference type="PROSITE" id="PS50125"/>
    </source>
</evidence>
<name>A0A285VK83_9MICO</name>
<dbReference type="SMART" id="SM00044">
    <property type="entry name" value="CYCc"/>
    <property type="match status" value="1"/>
</dbReference>
<dbReference type="InterPro" id="IPR058852">
    <property type="entry name" value="HTH_77"/>
</dbReference>
<dbReference type="Pfam" id="PF00211">
    <property type="entry name" value="Guanylate_cyc"/>
    <property type="match status" value="1"/>
</dbReference>
<dbReference type="CDD" id="cd07302">
    <property type="entry name" value="CHD"/>
    <property type="match status" value="1"/>
</dbReference>
<feature type="region of interest" description="Disordered" evidence="1">
    <location>
        <begin position="816"/>
        <end position="874"/>
    </location>
</feature>
<feature type="domain" description="Guanylate cyclase" evidence="2">
    <location>
        <begin position="26"/>
        <end position="138"/>
    </location>
</feature>
<dbReference type="GO" id="GO:0004016">
    <property type="term" value="F:adenylate cyclase activity"/>
    <property type="evidence" value="ECO:0007669"/>
    <property type="project" value="UniProtKB-ARBA"/>
</dbReference>
<dbReference type="PANTHER" id="PTHR47691">
    <property type="entry name" value="REGULATOR-RELATED"/>
    <property type="match status" value="1"/>
</dbReference>
<dbReference type="SUPFAM" id="SSF48452">
    <property type="entry name" value="TPR-like"/>
    <property type="match status" value="1"/>
</dbReference>
<dbReference type="Proteomes" id="UP000219688">
    <property type="component" value="Unassembled WGS sequence"/>
</dbReference>
<proteinExistence type="predicted"/>
<dbReference type="Gene3D" id="1.25.40.10">
    <property type="entry name" value="Tetratricopeptide repeat domain"/>
    <property type="match status" value="1"/>
</dbReference>
<dbReference type="GO" id="GO:0009190">
    <property type="term" value="P:cyclic nucleotide biosynthetic process"/>
    <property type="evidence" value="ECO:0007669"/>
    <property type="project" value="InterPro"/>
</dbReference>
<accession>A0A285VK83</accession>
<dbReference type="Pfam" id="PF25872">
    <property type="entry name" value="HTH_77"/>
    <property type="match status" value="1"/>
</dbReference>
<reference evidence="4" key="1">
    <citation type="submission" date="2017-08" db="EMBL/GenBank/DDBJ databases">
        <authorList>
            <person name="Varghese N."/>
            <person name="Submissions S."/>
        </authorList>
    </citation>
    <scope>NUCLEOTIDE SEQUENCE [LARGE SCALE GENOMIC DNA]</scope>
    <source>
        <strain evidence="4">USBA17B2</strain>
    </source>
</reference>